<dbReference type="AlphaFoldDB" id="A0A7M1BAS7"/>
<dbReference type="InterPro" id="IPR000160">
    <property type="entry name" value="GGDEF_dom"/>
</dbReference>
<evidence type="ECO:0000259" key="4">
    <source>
        <dbReference type="PROSITE" id="PS50887"/>
    </source>
</evidence>
<dbReference type="Pfam" id="PF00990">
    <property type="entry name" value="GGDEF"/>
    <property type="match status" value="1"/>
</dbReference>
<dbReference type="InterPro" id="IPR043128">
    <property type="entry name" value="Rev_trsase/Diguanyl_cyclase"/>
</dbReference>
<dbReference type="PROSITE" id="PS50887">
    <property type="entry name" value="GGDEF"/>
    <property type="match status" value="1"/>
</dbReference>
<dbReference type="KEGG" id="spal:FM071_06890"/>
<dbReference type="InterPro" id="IPR029787">
    <property type="entry name" value="Nucleotide_cyclase"/>
</dbReference>
<reference evidence="5 6" key="1">
    <citation type="submission" date="2019-07" db="EMBL/GenBank/DDBJ databases">
        <title>Sulfurimonas paralvinellae sp. nov., a novel mesophilic, hydrogen- and sulfur-oxidizing chemolithoautotroph within the Epsilonproteo- bacteria isolated from a deep-sea hydrothermal vent polychaete nest, reclassification of Thiomicrospira denitrificans as Sulfurimonas denitrificans comb. nov. and emended description of the genus Sulfurimonas.</title>
        <authorList>
            <person name="Wang S."/>
            <person name="Jiang L."/>
            <person name="Shao Z."/>
        </authorList>
    </citation>
    <scope>NUCLEOTIDE SEQUENCE [LARGE SCALE GENOMIC DNA]</scope>
    <source>
        <strain evidence="5 6">GO25</strain>
    </source>
</reference>
<evidence type="ECO:0000313" key="5">
    <source>
        <dbReference type="EMBL" id="QOP46731.1"/>
    </source>
</evidence>
<dbReference type="EMBL" id="CP041406">
    <property type="protein sequence ID" value="QOP46731.1"/>
    <property type="molecule type" value="Genomic_DNA"/>
</dbReference>
<dbReference type="GO" id="GO:0005886">
    <property type="term" value="C:plasma membrane"/>
    <property type="evidence" value="ECO:0007669"/>
    <property type="project" value="TreeGrafter"/>
</dbReference>
<dbReference type="NCBIfam" id="TIGR00254">
    <property type="entry name" value="GGDEF"/>
    <property type="match status" value="1"/>
</dbReference>
<evidence type="ECO:0000256" key="3">
    <source>
        <dbReference type="SAM" id="Coils"/>
    </source>
</evidence>
<dbReference type="GO" id="GO:0043709">
    <property type="term" value="P:cell adhesion involved in single-species biofilm formation"/>
    <property type="evidence" value="ECO:0007669"/>
    <property type="project" value="TreeGrafter"/>
</dbReference>
<evidence type="ECO:0000256" key="1">
    <source>
        <dbReference type="ARBA" id="ARBA00012528"/>
    </source>
</evidence>
<evidence type="ECO:0000313" key="6">
    <source>
        <dbReference type="Proteomes" id="UP000593580"/>
    </source>
</evidence>
<comment type="catalytic activity">
    <reaction evidence="2">
        <text>2 GTP = 3',3'-c-di-GMP + 2 diphosphate</text>
        <dbReference type="Rhea" id="RHEA:24898"/>
        <dbReference type="ChEBI" id="CHEBI:33019"/>
        <dbReference type="ChEBI" id="CHEBI:37565"/>
        <dbReference type="ChEBI" id="CHEBI:58805"/>
        <dbReference type="EC" id="2.7.7.65"/>
    </reaction>
</comment>
<feature type="domain" description="GGDEF" evidence="4">
    <location>
        <begin position="160"/>
        <end position="288"/>
    </location>
</feature>
<dbReference type="SMART" id="SM00267">
    <property type="entry name" value="GGDEF"/>
    <property type="match status" value="1"/>
</dbReference>
<dbReference type="Proteomes" id="UP000593580">
    <property type="component" value="Chromosome"/>
</dbReference>
<organism evidence="5 6">
    <name type="scientific">Sulfurimonas paralvinellae</name>
    <dbReference type="NCBI Taxonomy" id="317658"/>
    <lineage>
        <taxon>Bacteria</taxon>
        <taxon>Pseudomonadati</taxon>
        <taxon>Campylobacterota</taxon>
        <taxon>Epsilonproteobacteria</taxon>
        <taxon>Campylobacterales</taxon>
        <taxon>Sulfurimonadaceae</taxon>
        <taxon>Sulfurimonas</taxon>
    </lineage>
</organism>
<name>A0A7M1BAS7_9BACT</name>
<sequence>MTKRLKYTQIFQRIKVEKDNAIFKIITNETRESTEPMEIVTPTIYASVFSKFADKHDLSLENEEEISHNILKDECSFLTELQTKTSENANRLSKNTKKAINAIKDKNDTLLNEVLHETEALRLEVEKLRESVYKDELTHVYNRKWLHDNCMQTDKESFNQEGVLAMIDLNYFKLINDTYGHVIGDKVLIFIANRLKSINKNVIRYGGDEFIILFPKNSSIEHTRELLDRTRESVLSKKLKAHEEMFTLSFSFGVASFKSGNKLAKVLEDADKSMYNDKINIKKRITGI</sequence>
<gene>
    <name evidence="5" type="ORF">FM071_06890</name>
</gene>
<dbReference type="PANTHER" id="PTHR45138">
    <property type="entry name" value="REGULATORY COMPONENTS OF SENSORY TRANSDUCTION SYSTEM"/>
    <property type="match status" value="1"/>
</dbReference>
<dbReference type="EC" id="2.7.7.65" evidence="1"/>
<dbReference type="GO" id="GO:1902201">
    <property type="term" value="P:negative regulation of bacterial-type flagellum-dependent cell motility"/>
    <property type="evidence" value="ECO:0007669"/>
    <property type="project" value="TreeGrafter"/>
</dbReference>
<dbReference type="CDD" id="cd01949">
    <property type="entry name" value="GGDEF"/>
    <property type="match status" value="1"/>
</dbReference>
<dbReference type="PANTHER" id="PTHR45138:SF9">
    <property type="entry name" value="DIGUANYLATE CYCLASE DGCM-RELATED"/>
    <property type="match status" value="1"/>
</dbReference>
<evidence type="ECO:0000256" key="2">
    <source>
        <dbReference type="ARBA" id="ARBA00034247"/>
    </source>
</evidence>
<dbReference type="InterPro" id="IPR050469">
    <property type="entry name" value="Diguanylate_Cyclase"/>
</dbReference>
<keyword evidence="6" id="KW-1185">Reference proteome</keyword>
<keyword evidence="3" id="KW-0175">Coiled coil</keyword>
<dbReference type="GO" id="GO:0052621">
    <property type="term" value="F:diguanylate cyclase activity"/>
    <property type="evidence" value="ECO:0007669"/>
    <property type="project" value="UniProtKB-EC"/>
</dbReference>
<dbReference type="SUPFAM" id="SSF55073">
    <property type="entry name" value="Nucleotide cyclase"/>
    <property type="match status" value="1"/>
</dbReference>
<dbReference type="Gene3D" id="3.30.70.270">
    <property type="match status" value="1"/>
</dbReference>
<proteinExistence type="predicted"/>
<accession>A0A7M1BAS7</accession>
<protein>
    <recommendedName>
        <fullName evidence="1">diguanylate cyclase</fullName>
        <ecNumber evidence="1">2.7.7.65</ecNumber>
    </recommendedName>
</protein>
<feature type="coiled-coil region" evidence="3">
    <location>
        <begin position="93"/>
        <end position="131"/>
    </location>
</feature>